<sequence>MKHQSLLVIRGFETAELSTLSTKSTSGKTPKPNCAA</sequence>
<dbReference type="EMBL" id="CP001234">
    <property type="protein sequence ID" value="ACP07270.1"/>
    <property type="molecule type" value="Genomic_DNA"/>
</dbReference>
<dbReference type="KEGG" id="vcm:VCM66_A0293"/>
<evidence type="ECO:0000313" key="2">
    <source>
        <dbReference type="Proteomes" id="UP000001217"/>
    </source>
</evidence>
<dbReference type="HOGENOM" id="CLU_215028_2_0_6"/>
<proteinExistence type="predicted"/>
<accession>C3LUW5</accession>
<name>C3LUW5_VIBCM</name>
<reference evidence="1 2" key="1">
    <citation type="journal article" date="2008" name="PLoS ONE">
        <title>A recalibrated molecular clock and independent origins for the cholera pandemic clones.</title>
        <authorList>
            <person name="Feng L."/>
            <person name="Reeves P.R."/>
            <person name="Lan R."/>
            <person name="Ren Y."/>
            <person name="Gao C."/>
            <person name="Zhou Z."/>
            <person name="Ren Y."/>
            <person name="Cheng J."/>
            <person name="Wang W."/>
            <person name="Wang J."/>
            <person name="Qian W."/>
            <person name="Li D."/>
            <person name="Wang L."/>
        </authorList>
    </citation>
    <scope>NUCLEOTIDE SEQUENCE [LARGE SCALE GENOMIC DNA]</scope>
    <source>
        <strain evidence="1 2">M66-2</strain>
    </source>
</reference>
<dbReference type="AlphaFoldDB" id="C3LUW5"/>
<dbReference type="Proteomes" id="UP000001217">
    <property type="component" value="Chromosome II"/>
</dbReference>
<organism evidence="1 2">
    <name type="scientific">Vibrio cholerae serotype O1 (strain M66-2)</name>
    <dbReference type="NCBI Taxonomy" id="579112"/>
    <lineage>
        <taxon>Bacteria</taxon>
        <taxon>Pseudomonadati</taxon>
        <taxon>Pseudomonadota</taxon>
        <taxon>Gammaproteobacteria</taxon>
        <taxon>Vibrionales</taxon>
        <taxon>Vibrionaceae</taxon>
        <taxon>Vibrio</taxon>
    </lineage>
</organism>
<evidence type="ECO:0000313" key="1">
    <source>
        <dbReference type="EMBL" id="ACP07270.1"/>
    </source>
</evidence>
<dbReference type="AntiFam" id="ANF00048">
    <property type="entry name" value="Contained within repeat in Vibrio superintegron"/>
</dbReference>
<protein>
    <submittedName>
        <fullName evidence="1">Uncharacterized protein</fullName>
    </submittedName>
</protein>
<gene>
    <name evidence="1" type="ordered locus">VCM66_A0293</name>
</gene>